<name>A0A9D4QGG5_RHISA</name>
<dbReference type="Pfam" id="PF03184">
    <property type="entry name" value="DDE_1"/>
    <property type="match status" value="1"/>
</dbReference>
<proteinExistence type="predicted"/>
<dbReference type="PANTHER" id="PTHR19303">
    <property type="entry name" value="TRANSPOSON"/>
    <property type="match status" value="1"/>
</dbReference>
<dbReference type="GO" id="GO:0003677">
    <property type="term" value="F:DNA binding"/>
    <property type="evidence" value="ECO:0007669"/>
    <property type="project" value="TreeGrafter"/>
</dbReference>
<dbReference type="GO" id="GO:0005634">
    <property type="term" value="C:nucleus"/>
    <property type="evidence" value="ECO:0007669"/>
    <property type="project" value="TreeGrafter"/>
</dbReference>
<evidence type="ECO:0000313" key="3">
    <source>
        <dbReference type="Proteomes" id="UP000821837"/>
    </source>
</evidence>
<reference evidence="2" key="2">
    <citation type="submission" date="2021-09" db="EMBL/GenBank/DDBJ databases">
        <authorList>
            <person name="Jia N."/>
            <person name="Wang J."/>
            <person name="Shi W."/>
            <person name="Du L."/>
            <person name="Sun Y."/>
            <person name="Zhan W."/>
            <person name="Jiang J."/>
            <person name="Wang Q."/>
            <person name="Zhang B."/>
            <person name="Ji P."/>
            <person name="Sakyi L.B."/>
            <person name="Cui X."/>
            <person name="Yuan T."/>
            <person name="Jiang B."/>
            <person name="Yang W."/>
            <person name="Lam T.T.-Y."/>
            <person name="Chang Q."/>
            <person name="Ding S."/>
            <person name="Wang X."/>
            <person name="Zhu J."/>
            <person name="Ruan X."/>
            <person name="Zhao L."/>
            <person name="Wei J."/>
            <person name="Que T."/>
            <person name="Du C."/>
            <person name="Cheng J."/>
            <person name="Dai P."/>
            <person name="Han X."/>
            <person name="Huang E."/>
            <person name="Gao Y."/>
            <person name="Liu J."/>
            <person name="Shao H."/>
            <person name="Ye R."/>
            <person name="Li L."/>
            <person name="Wei W."/>
            <person name="Wang X."/>
            <person name="Wang C."/>
            <person name="Huo Q."/>
            <person name="Li W."/>
            <person name="Guo W."/>
            <person name="Chen H."/>
            <person name="Chen S."/>
            <person name="Zhou L."/>
            <person name="Zhou L."/>
            <person name="Ni X."/>
            <person name="Tian J."/>
            <person name="Zhou Y."/>
            <person name="Sheng Y."/>
            <person name="Liu T."/>
            <person name="Pan Y."/>
            <person name="Xia L."/>
            <person name="Li J."/>
            <person name="Zhao F."/>
            <person name="Cao W."/>
        </authorList>
    </citation>
    <scope>NUCLEOTIDE SEQUENCE</scope>
    <source>
        <strain evidence="2">Rsan-2018</strain>
        <tissue evidence="2">Larvae</tissue>
    </source>
</reference>
<dbReference type="EMBL" id="JABSTV010001245">
    <property type="protein sequence ID" value="KAH7982358.1"/>
    <property type="molecule type" value="Genomic_DNA"/>
</dbReference>
<dbReference type="InterPro" id="IPR036397">
    <property type="entry name" value="RNaseH_sf"/>
</dbReference>
<accession>A0A9D4QGG5</accession>
<protein>
    <recommendedName>
        <fullName evidence="1">DDE-1 domain-containing protein</fullName>
    </recommendedName>
</protein>
<gene>
    <name evidence="2" type="ORF">HPB52_004200</name>
</gene>
<dbReference type="PANTHER" id="PTHR19303:SF57">
    <property type="entry name" value="HTH CENPB-TYPE DOMAIN-CONTAINING PROTEIN"/>
    <property type="match status" value="1"/>
</dbReference>
<dbReference type="VEuPathDB" id="VectorBase:RSAN_043555"/>
<evidence type="ECO:0000259" key="1">
    <source>
        <dbReference type="Pfam" id="PF03184"/>
    </source>
</evidence>
<dbReference type="InterPro" id="IPR004875">
    <property type="entry name" value="DDE_SF_endonuclease_dom"/>
</dbReference>
<dbReference type="AlphaFoldDB" id="A0A9D4QGG5"/>
<dbReference type="InterPro" id="IPR050863">
    <property type="entry name" value="CenT-Element_Derived"/>
</dbReference>
<dbReference type="Gene3D" id="3.30.420.10">
    <property type="entry name" value="Ribonuclease H-like superfamily/Ribonuclease H"/>
    <property type="match status" value="1"/>
</dbReference>
<feature type="domain" description="DDE-1" evidence="1">
    <location>
        <begin position="28"/>
        <end position="153"/>
    </location>
</feature>
<organism evidence="2 3">
    <name type="scientific">Rhipicephalus sanguineus</name>
    <name type="common">Brown dog tick</name>
    <name type="synonym">Ixodes sanguineus</name>
    <dbReference type="NCBI Taxonomy" id="34632"/>
    <lineage>
        <taxon>Eukaryota</taxon>
        <taxon>Metazoa</taxon>
        <taxon>Ecdysozoa</taxon>
        <taxon>Arthropoda</taxon>
        <taxon>Chelicerata</taxon>
        <taxon>Arachnida</taxon>
        <taxon>Acari</taxon>
        <taxon>Parasitiformes</taxon>
        <taxon>Ixodida</taxon>
        <taxon>Ixodoidea</taxon>
        <taxon>Ixodidae</taxon>
        <taxon>Rhipicephalinae</taxon>
        <taxon>Rhipicephalus</taxon>
        <taxon>Rhipicephalus</taxon>
    </lineage>
</organism>
<evidence type="ECO:0000313" key="2">
    <source>
        <dbReference type="EMBL" id="KAH7982358.1"/>
    </source>
</evidence>
<keyword evidence="3" id="KW-1185">Reference proteome</keyword>
<reference evidence="2" key="1">
    <citation type="journal article" date="2020" name="Cell">
        <title>Large-Scale Comparative Analyses of Tick Genomes Elucidate Their Genetic Diversity and Vector Capacities.</title>
        <authorList>
            <consortium name="Tick Genome and Microbiome Consortium (TIGMIC)"/>
            <person name="Jia N."/>
            <person name="Wang J."/>
            <person name="Shi W."/>
            <person name="Du L."/>
            <person name="Sun Y."/>
            <person name="Zhan W."/>
            <person name="Jiang J.F."/>
            <person name="Wang Q."/>
            <person name="Zhang B."/>
            <person name="Ji P."/>
            <person name="Bell-Sakyi L."/>
            <person name="Cui X.M."/>
            <person name="Yuan T.T."/>
            <person name="Jiang B.G."/>
            <person name="Yang W.F."/>
            <person name="Lam T.T."/>
            <person name="Chang Q.C."/>
            <person name="Ding S.J."/>
            <person name="Wang X.J."/>
            <person name="Zhu J.G."/>
            <person name="Ruan X.D."/>
            <person name="Zhao L."/>
            <person name="Wei J.T."/>
            <person name="Ye R.Z."/>
            <person name="Que T.C."/>
            <person name="Du C.H."/>
            <person name="Zhou Y.H."/>
            <person name="Cheng J.X."/>
            <person name="Dai P.F."/>
            <person name="Guo W.B."/>
            <person name="Han X.H."/>
            <person name="Huang E.J."/>
            <person name="Li L.F."/>
            <person name="Wei W."/>
            <person name="Gao Y.C."/>
            <person name="Liu J.Z."/>
            <person name="Shao H.Z."/>
            <person name="Wang X."/>
            <person name="Wang C.C."/>
            <person name="Yang T.C."/>
            <person name="Huo Q.B."/>
            <person name="Li W."/>
            <person name="Chen H.Y."/>
            <person name="Chen S.E."/>
            <person name="Zhou L.G."/>
            <person name="Ni X.B."/>
            <person name="Tian J.H."/>
            <person name="Sheng Y."/>
            <person name="Liu T."/>
            <person name="Pan Y.S."/>
            <person name="Xia L.Y."/>
            <person name="Li J."/>
            <person name="Zhao F."/>
            <person name="Cao W.C."/>
        </authorList>
    </citation>
    <scope>NUCLEOTIDE SEQUENCE</scope>
    <source>
        <strain evidence="2">Rsan-2018</strain>
    </source>
</reference>
<dbReference type="Proteomes" id="UP000821837">
    <property type="component" value="Chromosome 1"/>
</dbReference>
<sequence>MCSITVTSVDWTFFFFFFCRKCSRHRIENGWMTSDKLQEWLARVWGPNNDDVRRLLVLDQAPIHKTQAAKDAIEERDTDVVYVPAGCTSLLQPADVFWNRPFKANLRRSWEMFTRKGERTPKGNLRKPSRQDALNFVSEAWAAVTVETVVRSFKGCGISNALDGSEDGELHDCLSDIGAVAPHNPEDLQNECLDLVFGSDSEESFDGFESD</sequence>
<comment type="caution">
    <text evidence="2">The sequence shown here is derived from an EMBL/GenBank/DDBJ whole genome shotgun (WGS) entry which is preliminary data.</text>
</comment>